<sequence length="134" mass="15868">MLRKAITKPFTTVVLSMSRKIDHMDEPLKHHIEEHYRSGEDLCANVWQEYWSYQRRLLSYRWKRLSNEMTYIREGNISMAVIDVKGAILCVRVLTKCLFLFLIFTILGRRSVFPTLDPDSPFVEELEANRRISS</sequence>
<feature type="transmembrane region" description="Helical" evidence="1">
    <location>
        <begin position="86"/>
        <end position="107"/>
    </location>
</feature>
<proteinExistence type="predicted"/>
<dbReference type="VEuPathDB" id="TriTrypDB:TcIL3000_7_6060"/>
<keyword evidence="1" id="KW-0472">Membrane</keyword>
<keyword evidence="1" id="KW-1133">Transmembrane helix</keyword>
<evidence type="ECO:0000256" key="1">
    <source>
        <dbReference type="SAM" id="Phobius"/>
    </source>
</evidence>
<organism evidence="2">
    <name type="scientific">Trypanosoma congolense (strain IL3000)</name>
    <dbReference type="NCBI Taxonomy" id="1068625"/>
    <lineage>
        <taxon>Eukaryota</taxon>
        <taxon>Discoba</taxon>
        <taxon>Euglenozoa</taxon>
        <taxon>Kinetoplastea</taxon>
        <taxon>Metakinetoplastina</taxon>
        <taxon>Trypanosomatida</taxon>
        <taxon>Trypanosomatidae</taxon>
        <taxon>Trypanosoma</taxon>
        <taxon>Nannomonas</taxon>
    </lineage>
</organism>
<gene>
    <name evidence="2" type="ORF">TCIL3000_7_6060</name>
</gene>
<evidence type="ECO:0000313" key="2">
    <source>
        <dbReference type="EMBL" id="CCC91792.1"/>
    </source>
</evidence>
<protein>
    <submittedName>
        <fullName evidence="2">Uncharacterized protein</fullName>
    </submittedName>
</protein>
<name>G0UQY1_TRYCI</name>
<dbReference type="PANTHER" id="PTHR40736:SF3">
    <property type="match status" value="1"/>
</dbReference>
<accession>G0UQY1</accession>
<reference evidence="2" key="1">
    <citation type="journal article" date="2012" name="Proc. Natl. Acad. Sci. U.S.A.">
        <title>Antigenic diversity is generated by distinct evolutionary mechanisms in African trypanosome species.</title>
        <authorList>
            <person name="Jackson A.P."/>
            <person name="Berry A."/>
            <person name="Aslett M."/>
            <person name="Allison H.C."/>
            <person name="Burton P."/>
            <person name="Vavrova-Anderson J."/>
            <person name="Brown R."/>
            <person name="Browne H."/>
            <person name="Corton N."/>
            <person name="Hauser H."/>
            <person name="Gamble J."/>
            <person name="Gilderthorp R."/>
            <person name="Marcello L."/>
            <person name="McQuillan J."/>
            <person name="Otto T.D."/>
            <person name="Quail M.A."/>
            <person name="Sanders M.J."/>
            <person name="van Tonder A."/>
            <person name="Ginger M.L."/>
            <person name="Field M.C."/>
            <person name="Barry J.D."/>
            <person name="Hertz-Fowler C."/>
            <person name="Berriman M."/>
        </authorList>
    </citation>
    <scope>NUCLEOTIDE SEQUENCE</scope>
    <source>
        <strain evidence="2">IL3000</strain>
    </source>
</reference>
<dbReference type="AlphaFoldDB" id="G0UQY1"/>
<keyword evidence="1" id="KW-0812">Transmembrane</keyword>
<dbReference type="PANTHER" id="PTHR40736">
    <property type="match status" value="1"/>
</dbReference>
<dbReference type="EMBL" id="HE575320">
    <property type="protein sequence ID" value="CCC91792.1"/>
    <property type="molecule type" value="Genomic_DNA"/>
</dbReference>